<dbReference type="EMBL" id="CP000746">
    <property type="protein sequence ID" value="ABR73523.1"/>
    <property type="molecule type" value="Genomic_DNA"/>
</dbReference>
<feature type="domain" description="Endonuclease/exonuclease/phosphatase" evidence="2">
    <location>
        <begin position="83"/>
        <end position="286"/>
    </location>
</feature>
<keyword evidence="3" id="KW-0255">Endonuclease</keyword>
<dbReference type="InterPro" id="IPR036691">
    <property type="entry name" value="Endo/exonu/phosph_ase_sf"/>
</dbReference>
<dbReference type="OrthoDB" id="9793162at2"/>
<gene>
    <name evidence="3" type="ordered locus">Asuc_0143</name>
</gene>
<dbReference type="SUPFAM" id="SSF56219">
    <property type="entry name" value="DNase I-like"/>
    <property type="match status" value="1"/>
</dbReference>
<keyword evidence="3" id="KW-0378">Hydrolase</keyword>
<dbReference type="Proteomes" id="UP000001114">
    <property type="component" value="Chromosome"/>
</dbReference>
<dbReference type="STRING" id="339671.Asuc_0143"/>
<dbReference type="AlphaFoldDB" id="A6VKM6"/>
<dbReference type="GO" id="GO:0004519">
    <property type="term" value="F:endonuclease activity"/>
    <property type="evidence" value="ECO:0007669"/>
    <property type="project" value="UniProtKB-KW"/>
</dbReference>
<dbReference type="Gene3D" id="3.60.10.10">
    <property type="entry name" value="Endonuclease/exonuclease/phosphatase"/>
    <property type="match status" value="1"/>
</dbReference>
<dbReference type="KEGG" id="asu:Asuc_0143"/>
<evidence type="ECO:0000256" key="1">
    <source>
        <dbReference type="SAM" id="Phobius"/>
    </source>
</evidence>
<evidence type="ECO:0000259" key="2">
    <source>
        <dbReference type="Pfam" id="PF03372"/>
    </source>
</evidence>
<keyword evidence="1" id="KW-0472">Membrane</keyword>
<feature type="transmembrane region" description="Helical" evidence="1">
    <location>
        <begin position="15"/>
        <end position="32"/>
    </location>
</feature>
<dbReference type="InterPro" id="IPR005135">
    <property type="entry name" value="Endo/exonuclease/phosphatase"/>
</dbReference>
<dbReference type="eggNOG" id="COG3021">
    <property type="taxonomic scope" value="Bacteria"/>
</dbReference>
<keyword evidence="3" id="KW-0540">Nuclease</keyword>
<protein>
    <submittedName>
        <fullName evidence="3">Endonuclease/exonuclease/phosphatase</fullName>
    </submittedName>
</protein>
<organism evidence="3 4">
    <name type="scientific">Actinobacillus succinogenes (strain ATCC 55618 / DSM 22257 / CCUG 43843 / 130Z)</name>
    <dbReference type="NCBI Taxonomy" id="339671"/>
    <lineage>
        <taxon>Bacteria</taxon>
        <taxon>Pseudomonadati</taxon>
        <taxon>Pseudomonadota</taxon>
        <taxon>Gammaproteobacteria</taxon>
        <taxon>Pasteurellales</taxon>
        <taxon>Pasteurellaceae</taxon>
        <taxon>Actinobacillus</taxon>
    </lineage>
</organism>
<reference evidence="4" key="1">
    <citation type="journal article" date="2010" name="BMC Genomics">
        <title>A genomic perspective on the potential of Actinobacillus succinogenes for industrial succinate production.</title>
        <authorList>
            <person name="McKinlay J.B."/>
            <person name="Laivenieks M."/>
            <person name="Schindler B.D."/>
            <person name="McKinlay A.A."/>
            <person name="Siddaramappa S."/>
            <person name="Challacombe J.F."/>
            <person name="Lowry S.R."/>
            <person name="Clum A."/>
            <person name="Lapidus A.L."/>
            <person name="Burkhart K.B."/>
            <person name="Harkins V."/>
            <person name="Vieille C."/>
        </authorList>
    </citation>
    <scope>NUCLEOTIDE SEQUENCE [LARGE SCALE GENOMIC DNA]</scope>
    <source>
        <strain evidence="4">ATCC 55618 / DSM 22257 / CCUG 43843 / 130Z</strain>
    </source>
</reference>
<accession>A6VKM6</accession>
<dbReference type="NCBIfam" id="NF003840">
    <property type="entry name" value="PRK05421.1-2"/>
    <property type="match status" value="1"/>
</dbReference>
<sequence length="296" mass="34392">MDIIYQVVHKMKKRTFFLIITLLFGGGTMFLTKNLTLYQTPEVLFRHPQGQPFEKEKDKNITRWQCYRNPLAEPVAKREFRLLSWNIHKGADNGWRRDLLNLVQDKQFVFLQEATTLQHIPQTLPRFKTMLHTLAFQFRHQQSGVLNLSDLSAERYCINAQPEPWLRLPKVMAAMQFAVENRSLLIVNVHLVNFEWKTTAYQYQLETLKQLVAQHHGAVVLTGDFNAWSKNRNAQLQALIRSLGLTAVHFSPDERIKAFGYPLDNIFIRGVTVHSAQSTALRSSDHNPVELHFSLE</sequence>
<dbReference type="Pfam" id="PF03372">
    <property type="entry name" value="Exo_endo_phos"/>
    <property type="match status" value="1"/>
</dbReference>
<evidence type="ECO:0000313" key="3">
    <source>
        <dbReference type="EMBL" id="ABR73523.1"/>
    </source>
</evidence>
<dbReference type="NCBIfam" id="NF003842">
    <property type="entry name" value="PRK05421.1-4"/>
    <property type="match status" value="1"/>
</dbReference>
<keyword evidence="1" id="KW-1133">Transmembrane helix</keyword>
<evidence type="ECO:0000313" key="4">
    <source>
        <dbReference type="Proteomes" id="UP000001114"/>
    </source>
</evidence>
<proteinExistence type="predicted"/>
<dbReference type="HOGENOM" id="CLU_083563_0_0_6"/>
<keyword evidence="3" id="KW-0269">Exonuclease</keyword>
<keyword evidence="1" id="KW-0812">Transmembrane</keyword>
<name>A6VKM6_ACTSZ</name>
<keyword evidence="4" id="KW-1185">Reference proteome</keyword>
<dbReference type="GO" id="GO:0004527">
    <property type="term" value="F:exonuclease activity"/>
    <property type="evidence" value="ECO:0007669"/>
    <property type="project" value="UniProtKB-KW"/>
</dbReference>